<accession>A0A178LRL1</accession>
<dbReference type="OrthoDB" id="9765610at2"/>
<evidence type="ECO:0000256" key="7">
    <source>
        <dbReference type="ARBA" id="ARBA00022821"/>
    </source>
</evidence>
<keyword evidence="9" id="KW-0223">Dioxygenase</keyword>
<dbReference type="RefSeq" id="WP_064283261.1">
    <property type="nucleotide sequence ID" value="NZ_LWCS01000034.1"/>
</dbReference>
<dbReference type="CDD" id="cd09818">
    <property type="entry name" value="PIOX_like"/>
    <property type="match status" value="1"/>
</dbReference>
<dbReference type="Pfam" id="PF03098">
    <property type="entry name" value="An_peroxidase"/>
    <property type="match status" value="1"/>
</dbReference>
<evidence type="ECO:0000256" key="5">
    <source>
        <dbReference type="ARBA" id="ARBA00022723"/>
    </source>
</evidence>
<reference evidence="15 16" key="1">
    <citation type="submission" date="2016-04" db="EMBL/GenBank/DDBJ databases">
        <title>Draft Genome Sequences of Staphylococcus capitis Strain H36, S. capitis Strain H65, S. cohnii Strain H62, S. hominis Strain H69, Mycobacterium iranicum Strain H39, Plantibacter sp. Strain H53, Pseudomonas oryzihabitans Strain H72, and Microbacterium sp. Strain H83, isolated from residential settings.</title>
        <authorList>
            <person name="Lymperopoulou D."/>
            <person name="Adams R.I."/>
            <person name="Lindow S."/>
            <person name="Coil D.A."/>
            <person name="Jospin G."/>
            <person name="Eisen J.A."/>
        </authorList>
    </citation>
    <scope>NUCLEOTIDE SEQUENCE [LARGE SCALE GENOMIC DNA]</scope>
    <source>
        <strain evidence="15 16">H39</strain>
    </source>
</reference>
<evidence type="ECO:0000256" key="6">
    <source>
        <dbReference type="ARBA" id="ARBA00022767"/>
    </source>
</evidence>
<dbReference type="GO" id="GO:0031408">
    <property type="term" value="P:oxylipin biosynthetic process"/>
    <property type="evidence" value="ECO:0007669"/>
    <property type="project" value="UniProtKB-KW"/>
</dbReference>
<evidence type="ECO:0000256" key="9">
    <source>
        <dbReference type="ARBA" id="ARBA00022964"/>
    </source>
</evidence>
<dbReference type="InterPro" id="IPR034815">
    <property type="entry name" value="A_dioxygenase"/>
</dbReference>
<keyword evidence="12" id="KW-0443">Lipid metabolism</keyword>
<dbReference type="InterPro" id="IPR037120">
    <property type="entry name" value="Haem_peroxidase_sf_animal"/>
</dbReference>
<dbReference type="InterPro" id="IPR010255">
    <property type="entry name" value="Haem_peroxidase_sf"/>
</dbReference>
<dbReference type="EMBL" id="LWCS01000034">
    <property type="protein sequence ID" value="OAN36414.1"/>
    <property type="molecule type" value="Genomic_DNA"/>
</dbReference>
<keyword evidence="3 15" id="KW-0575">Peroxidase</keyword>
<comment type="cofactor">
    <cofactor evidence="1">
        <name>Ca(2+)</name>
        <dbReference type="ChEBI" id="CHEBI:29108"/>
    </cofactor>
</comment>
<keyword evidence="5" id="KW-0479">Metal-binding</keyword>
<sequence length="590" mass="65988">MSNRGAQLFIKLAEILDRRWGWDNLPPTLGLLSLVGIRNRLREDNLYDTYDGHPPAAPAREPREYLTVRTVDGSYNDLSAPSMGMAGTRFGRNLPPDSAPAEPPPRLFDPNPLTISTELLRRETFKGAGQVNVLAAAWLQFEVHDWFSHGTTTDRMIEVPRPAGYEWPTDPVRVPATPDDPTATGDTASKTYLNLDSHWWDGSQIYGSTVAAQEAVRSGECGKLTLDDDGFIGTNPSPKDPFLTNEGWWLGLELLTTLFMNEHNAICDKLAAAYPRWSDDLLFEKARLVNTALITKIHTLEWTPALLGHPALEQGMRGNWFGAAGERVKRLAGRLSSSDFISGIPGSATDHHAAPYSVTEEFVTVYRMHPLLPDDFGFVTLDGTPSLSCAFDDIRSAQSRGALEKIGLGNAMYSFGISEAGALALHNSPRFMQRFDRLDSLTIDLNAVDVLRSRERGVPRYNDFRESLRLPRARSFEEISRGSLETAEKLRHIYGDIDEVDTVVGMYGERLPRGFAFGETAFRIFVLMATRRLKSDRFYSVDFTPRIYTPEGMAWVDDNDMTSVLTRHHPELAPALRGQGNVFLRWKPVR</sequence>
<keyword evidence="13" id="KW-0275">Fatty acid biosynthesis</keyword>
<evidence type="ECO:0000256" key="11">
    <source>
        <dbReference type="ARBA" id="ARBA00023004"/>
    </source>
</evidence>
<evidence type="ECO:0000256" key="3">
    <source>
        <dbReference type="ARBA" id="ARBA00022559"/>
    </source>
</evidence>
<evidence type="ECO:0000313" key="16">
    <source>
        <dbReference type="Proteomes" id="UP000078396"/>
    </source>
</evidence>
<dbReference type="GO" id="GO:0020037">
    <property type="term" value="F:heme binding"/>
    <property type="evidence" value="ECO:0007669"/>
    <property type="project" value="InterPro"/>
</dbReference>
<dbReference type="GO" id="GO:0046872">
    <property type="term" value="F:metal ion binding"/>
    <property type="evidence" value="ECO:0007669"/>
    <property type="project" value="UniProtKB-KW"/>
</dbReference>
<protein>
    <submittedName>
        <fullName evidence="15">Peroxidase</fullName>
    </submittedName>
</protein>
<evidence type="ECO:0000256" key="8">
    <source>
        <dbReference type="ARBA" id="ARBA00022832"/>
    </source>
</evidence>
<keyword evidence="7" id="KW-0611">Plant defense</keyword>
<keyword evidence="11" id="KW-0408">Iron</keyword>
<dbReference type="InterPro" id="IPR019791">
    <property type="entry name" value="Haem_peroxidase_animal"/>
</dbReference>
<gene>
    <name evidence="15" type="ORF">A4X20_24795</name>
</gene>
<proteinExistence type="predicted"/>
<evidence type="ECO:0000256" key="4">
    <source>
        <dbReference type="ARBA" id="ARBA00022617"/>
    </source>
</evidence>
<dbReference type="GO" id="GO:0004601">
    <property type="term" value="F:peroxidase activity"/>
    <property type="evidence" value="ECO:0007669"/>
    <property type="project" value="UniProtKB-KW"/>
</dbReference>
<dbReference type="Proteomes" id="UP000078396">
    <property type="component" value="Unassembled WGS sequence"/>
</dbReference>
<evidence type="ECO:0000256" key="2">
    <source>
        <dbReference type="ARBA" id="ARBA00022516"/>
    </source>
</evidence>
<dbReference type="GO" id="GO:0006952">
    <property type="term" value="P:defense response"/>
    <property type="evidence" value="ECO:0007669"/>
    <property type="project" value="UniProtKB-KW"/>
</dbReference>
<dbReference type="PANTHER" id="PTHR11903:SF11">
    <property type="entry name" value="ALPHA-DIOXYGENASE 1"/>
    <property type="match status" value="1"/>
</dbReference>
<dbReference type="Gene3D" id="1.10.640.10">
    <property type="entry name" value="Haem peroxidase domain superfamily, animal type"/>
    <property type="match status" value="1"/>
</dbReference>
<dbReference type="GO" id="GO:0016702">
    <property type="term" value="F:oxidoreductase activity, acting on single donors with incorporation of molecular oxygen, incorporation of two atoms of oxygen"/>
    <property type="evidence" value="ECO:0007669"/>
    <property type="project" value="TreeGrafter"/>
</dbReference>
<evidence type="ECO:0000256" key="14">
    <source>
        <dbReference type="SAM" id="MobiDB-lite"/>
    </source>
</evidence>
<dbReference type="InterPro" id="IPR050783">
    <property type="entry name" value="Oxylipin_biosynth_metab"/>
</dbReference>
<dbReference type="GO" id="GO:0006633">
    <property type="term" value="P:fatty acid biosynthetic process"/>
    <property type="evidence" value="ECO:0007669"/>
    <property type="project" value="UniProtKB-KW"/>
</dbReference>
<name>A0A178LRL1_MYCIR</name>
<evidence type="ECO:0000313" key="15">
    <source>
        <dbReference type="EMBL" id="OAN36414.1"/>
    </source>
</evidence>
<feature type="compositionally biased region" description="Low complexity" evidence="14">
    <location>
        <begin position="175"/>
        <end position="188"/>
    </location>
</feature>
<dbReference type="STRING" id="912594.AWC12_16675"/>
<keyword evidence="4" id="KW-0349">Heme</keyword>
<keyword evidence="8" id="KW-0276">Fatty acid metabolism</keyword>
<keyword evidence="10" id="KW-0560">Oxidoreductase</keyword>
<dbReference type="PROSITE" id="PS50292">
    <property type="entry name" value="PEROXIDASE_3"/>
    <property type="match status" value="1"/>
</dbReference>
<dbReference type="SUPFAM" id="SSF48113">
    <property type="entry name" value="Heme-dependent peroxidases"/>
    <property type="match status" value="1"/>
</dbReference>
<dbReference type="AlphaFoldDB" id="A0A178LRL1"/>
<dbReference type="GO" id="GO:0006979">
    <property type="term" value="P:response to oxidative stress"/>
    <property type="evidence" value="ECO:0007669"/>
    <property type="project" value="InterPro"/>
</dbReference>
<organism evidence="15 16">
    <name type="scientific">Mycolicibacterium iranicum</name>
    <name type="common">Mycobacterium iranicum</name>
    <dbReference type="NCBI Taxonomy" id="912594"/>
    <lineage>
        <taxon>Bacteria</taxon>
        <taxon>Bacillati</taxon>
        <taxon>Actinomycetota</taxon>
        <taxon>Actinomycetes</taxon>
        <taxon>Mycobacteriales</taxon>
        <taxon>Mycobacteriaceae</taxon>
        <taxon>Mycolicibacterium</taxon>
    </lineage>
</organism>
<feature type="region of interest" description="Disordered" evidence="14">
    <location>
        <begin position="163"/>
        <end position="188"/>
    </location>
</feature>
<evidence type="ECO:0000256" key="10">
    <source>
        <dbReference type="ARBA" id="ARBA00023002"/>
    </source>
</evidence>
<dbReference type="PANTHER" id="PTHR11903">
    <property type="entry name" value="PROSTAGLANDIN G/H SYNTHASE"/>
    <property type="match status" value="1"/>
</dbReference>
<dbReference type="PRINTS" id="PR00457">
    <property type="entry name" value="ANPEROXIDASE"/>
</dbReference>
<evidence type="ECO:0000256" key="13">
    <source>
        <dbReference type="ARBA" id="ARBA00023160"/>
    </source>
</evidence>
<comment type="caution">
    <text evidence="15">The sequence shown here is derived from an EMBL/GenBank/DDBJ whole genome shotgun (WGS) entry which is preliminary data.</text>
</comment>
<evidence type="ECO:0000256" key="12">
    <source>
        <dbReference type="ARBA" id="ARBA00023098"/>
    </source>
</evidence>
<keyword evidence="2" id="KW-0444">Lipid biosynthesis</keyword>
<evidence type="ECO:0000256" key="1">
    <source>
        <dbReference type="ARBA" id="ARBA00001913"/>
    </source>
</evidence>
<keyword evidence="6" id="KW-0925">Oxylipin biosynthesis</keyword>
<dbReference type="eggNOG" id="COG2373">
    <property type="taxonomic scope" value="Bacteria"/>
</dbReference>